<dbReference type="AlphaFoldDB" id="V5HLI0"/>
<accession>V5HLI0</accession>
<dbReference type="EMBL" id="GANP01010090">
    <property type="protein sequence ID" value="JAB74378.1"/>
    <property type="molecule type" value="mRNA"/>
</dbReference>
<sequence>EVGTCQSGTCSGKYNEECHRKKLVVFEEVNVDETCNLTCSNGSSISLEDGTMCALLTKAPTGFWNWIPGFRGTKTVEEIGVCKGGQCVKQDSYQAPRHDSRGCNGTDIVIHNNLTVAS</sequence>
<organism evidence="1">
    <name type="scientific">Ixodes ricinus</name>
    <name type="common">Common tick</name>
    <name type="synonym">Acarus ricinus</name>
    <dbReference type="NCBI Taxonomy" id="34613"/>
    <lineage>
        <taxon>Eukaryota</taxon>
        <taxon>Metazoa</taxon>
        <taxon>Ecdysozoa</taxon>
        <taxon>Arthropoda</taxon>
        <taxon>Chelicerata</taxon>
        <taxon>Arachnida</taxon>
        <taxon>Acari</taxon>
        <taxon>Parasitiformes</taxon>
        <taxon>Ixodida</taxon>
        <taxon>Ixodoidea</taxon>
        <taxon>Ixodidae</taxon>
        <taxon>Ixodinae</taxon>
        <taxon>Ixodes</taxon>
    </lineage>
</organism>
<feature type="non-terminal residue" evidence="1">
    <location>
        <position position="1"/>
    </location>
</feature>
<proteinExistence type="evidence at transcript level"/>
<protein>
    <submittedName>
        <fullName evidence="1">Uncharacterized protein</fullName>
    </submittedName>
</protein>
<reference evidence="1" key="1">
    <citation type="journal article" date="2015" name="Sci. Rep.">
        <title>Tissue- and time-dependent transcription in Ixodes ricinus salivary glands and midguts when blood feeding on the vertebrate host.</title>
        <authorList>
            <person name="Kotsyfakis M."/>
            <person name="Schwarz A."/>
            <person name="Erhart J."/>
            <person name="Ribeiro J.M."/>
        </authorList>
    </citation>
    <scope>NUCLEOTIDE SEQUENCE</scope>
    <source>
        <tissue evidence="1">Salivary gland and midgut</tissue>
    </source>
</reference>
<feature type="non-terminal residue" evidence="1">
    <location>
        <position position="118"/>
    </location>
</feature>
<evidence type="ECO:0000313" key="1">
    <source>
        <dbReference type="EMBL" id="JAB74378.1"/>
    </source>
</evidence>
<dbReference type="Gene3D" id="2.30.130.100">
    <property type="match status" value="1"/>
</dbReference>
<name>V5HLI0_IXORI</name>